<dbReference type="Pfam" id="PF19136">
    <property type="entry name" value="DUF5819"/>
    <property type="match status" value="1"/>
</dbReference>
<evidence type="ECO:0000313" key="5">
    <source>
        <dbReference type="Proteomes" id="UP000659061"/>
    </source>
</evidence>
<evidence type="ECO:0000313" key="4">
    <source>
        <dbReference type="Proteomes" id="UP000587211"/>
    </source>
</evidence>
<comment type="caution">
    <text evidence="2">The sequence shown here is derived from an EMBL/GenBank/DDBJ whole genome shotgun (WGS) entry which is preliminary data.</text>
</comment>
<evidence type="ECO:0000313" key="3">
    <source>
        <dbReference type="EMBL" id="NYI37430.1"/>
    </source>
</evidence>
<name>A0A8I0FSY1_9ACTN</name>
<keyword evidence="4" id="KW-1185">Reference proteome</keyword>
<accession>A0A8I0FSY1</accession>
<dbReference type="Proteomes" id="UP000587211">
    <property type="component" value="Unassembled WGS sequence"/>
</dbReference>
<dbReference type="EMBL" id="JACBZN010000001">
    <property type="protein sequence ID" value="NYI37430.1"/>
    <property type="molecule type" value="Genomic_DNA"/>
</dbReference>
<protein>
    <submittedName>
        <fullName evidence="2">Uncharacterized protein</fullName>
    </submittedName>
</protein>
<dbReference type="AlphaFoldDB" id="A0A8I0FSY1"/>
<keyword evidence="1" id="KW-0812">Transmembrane</keyword>
<sequence length="256" mass="29077">MKSAKAADPVRRTGIVALIIAAVVMLTTALVVAPEGTPLREQVRSLVLPYFGQNWRVFAPDILKTNRTLEIRAQWRDDSGDLVRSDWVSVTDIELRAVRGHVVPSRIAKSSWNASSTYLQRYQALDEVQRETARDSFVEGDGAGSRAVPDAELIDRLGAGDPDVIRFLRMDYMMMRNATMYATAGFGRPIEHVQWRVVRQRPNDFANRFVERQQFRTATTTFGWRRANVSVEPRVVEAYRDLIRRHGAGWVFQEAA</sequence>
<dbReference type="EMBL" id="JACWMT010000001">
    <property type="protein sequence ID" value="MBD1268663.1"/>
    <property type="molecule type" value="Genomic_DNA"/>
</dbReference>
<feature type="transmembrane region" description="Helical" evidence="1">
    <location>
        <begin position="12"/>
        <end position="33"/>
    </location>
</feature>
<keyword evidence="1" id="KW-0472">Membrane</keyword>
<gene>
    <name evidence="3" type="ORF">BJ975_000805</name>
    <name evidence="2" type="ORF">IDH50_00280</name>
</gene>
<dbReference type="Proteomes" id="UP000659061">
    <property type="component" value="Unassembled WGS sequence"/>
</dbReference>
<dbReference type="RefSeq" id="WP_179423902.1">
    <property type="nucleotide sequence ID" value="NZ_BAAAMP010000002.1"/>
</dbReference>
<evidence type="ECO:0000313" key="2">
    <source>
        <dbReference type="EMBL" id="MBD1268663.1"/>
    </source>
</evidence>
<proteinExistence type="predicted"/>
<dbReference type="InterPro" id="IPR043857">
    <property type="entry name" value="DUF5819"/>
</dbReference>
<reference evidence="2" key="2">
    <citation type="submission" date="2020-09" db="EMBL/GenBank/DDBJ databases">
        <title>Novel species in genus Aeromicrobium.</title>
        <authorList>
            <person name="Zhang G."/>
        </authorList>
    </citation>
    <scope>NUCLEOTIDE SEQUENCE</scope>
    <source>
        <strain evidence="2">SSW1-57</strain>
    </source>
</reference>
<keyword evidence="1" id="KW-1133">Transmembrane helix</keyword>
<organism evidence="2 5">
    <name type="scientific">Aeromicrobium tamlense</name>
    <dbReference type="NCBI Taxonomy" id="375541"/>
    <lineage>
        <taxon>Bacteria</taxon>
        <taxon>Bacillati</taxon>
        <taxon>Actinomycetota</taxon>
        <taxon>Actinomycetes</taxon>
        <taxon>Propionibacteriales</taxon>
        <taxon>Nocardioidaceae</taxon>
        <taxon>Aeromicrobium</taxon>
    </lineage>
</organism>
<reference evidence="3 4" key="1">
    <citation type="submission" date="2020-07" db="EMBL/GenBank/DDBJ databases">
        <title>Sequencing the genomes of 1000 actinobacteria strains.</title>
        <authorList>
            <person name="Klenk H.-P."/>
        </authorList>
    </citation>
    <scope>NUCLEOTIDE SEQUENCE [LARGE SCALE GENOMIC DNA]</scope>
    <source>
        <strain evidence="3 4">DSM 19087</strain>
    </source>
</reference>
<evidence type="ECO:0000256" key="1">
    <source>
        <dbReference type="SAM" id="Phobius"/>
    </source>
</evidence>